<reference evidence="3" key="1">
    <citation type="submission" date="2018-08" db="EMBL/GenBank/DDBJ databases">
        <authorList>
            <person name="Cornetti L."/>
        </authorList>
    </citation>
    <scope>NUCLEOTIDE SEQUENCE</scope>
    <source>
        <strain evidence="3">DE-FRO-2-1</strain>
    </source>
</reference>
<sequence>MEGKADGNSQDSHYEPSGKLSPSNKESTPPIATPGNSQRSNSIRSIQKKIKEMTHQAFWDLLKEELGEDPPQYERALTLLGEIKEWLLSLLLPHQTRTQQEIKDKLDTTVIKQQIDNNTLDLHTYSQYIISTMARLCAPERDEKIRELTGLKDLIPLYKGIFETLELMKIDMANFTIRMSRPHIAACSAEYERKKFDDYLKVTPDGLRNTREWLWRNYEALSSELTANNQKPEATAIITSVLIHSFLELLEWDEKNPWPETLAMDQQRFQQLKVKLRDVEVLSSCILVTFNHNIGSIASNVDFRKRLKDNVTAVWGEDVADADINSKLPAISAQIIKEINTALKSQELSELATDVDATLEQQQVGGHLCFHSKLPVDETLLKTRLVSFQKLKEMFNLLVECKDCERQFFRLRRWRQLVAHVLGEADRVLI</sequence>
<feature type="compositionally biased region" description="Polar residues" evidence="2">
    <location>
        <begin position="34"/>
        <end position="43"/>
    </location>
</feature>
<evidence type="ECO:0000313" key="3">
    <source>
        <dbReference type="EMBL" id="SVE92976.1"/>
    </source>
</evidence>
<feature type="region of interest" description="Disordered" evidence="2">
    <location>
        <begin position="1"/>
        <end position="43"/>
    </location>
</feature>
<name>A0A4Y7NK56_9CRUS</name>
<proteinExistence type="evidence at transcript level"/>
<dbReference type="AlphaFoldDB" id="A0A4Y7NK56"/>
<accession>A0A4Y7NK56</accession>
<evidence type="ECO:0000256" key="2">
    <source>
        <dbReference type="SAM" id="MobiDB-lite"/>
    </source>
</evidence>
<organism evidence="3">
    <name type="scientific">Moina brachiata</name>
    <dbReference type="NCBI Taxonomy" id="675436"/>
    <lineage>
        <taxon>Eukaryota</taxon>
        <taxon>Metazoa</taxon>
        <taxon>Ecdysozoa</taxon>
        <taxon>Arthropoda</taxon>
        <taxon>Crustacea</taxon>
        <taxon>Branchiopoda</taxon>
        <taxon>Diplostraca</taxon>
        <taxon>Cladocera</taxon>
        <taxon>Anomopoda</taxon>
        <taxon>Moinidae</taxon>
        <taxon>Moina</taxon>
    </lineage>
</organism>
<evidence type="ECO:0000256" key="1">
    <source>
        <dbReference type="ARBA" id="ARBA00010954"/>
    </source>
</evidence>
<dbReference type="PANTHER" id="PTHR12832">
    <property type="entry name" value="TESTIS-SPECIFIC PROTEIN PBS13 T-COMPLEX 11"/>
    <property type="match status" value="1"/>
</dbReference>
<dbReference type="GO" id="GO:0007165">
    <property type="term" value="P:signal transduction"/>
    <property type="evidence" value="ECO:0007669"/>
    <property type="project" value="TreeGrafter"/>
</dbReference>
<protein>
    <submittedName>
        <fullName evidence="3">EOG090X04Z9</fullName>
    </submittedName>
</protein>
<dbReference type="InterPro" id="IPR008862">
    <property type="entry name" value="Tcp11"/>
</dbReference>
<dbReference type="PANTHER" id="PTHR12832:SF11">
    <property type="entry name" value="LD23868P"/>
    <property type="match status" value="1"/>
</dbReference>
<gene>
    <name evidence="3" type="primary">EOG090X04Z9</name>
</gene>
<dbReference type="EMBL" id="LR023357">
    <property type="protein sequence ID" value="SVE92976.1"/>
    <property type="molecule type" value="mRNA"/>
</dbReference>
<dbReference type="Pfam" id="PF05794">
    <property type="entry name" value="Tcp11"/>
    <property type="match status" value="1"/>
</dbReference>
<comment type="similarity">
    <text evidence="1">Belongs to the TCP11 family.</text>
</comment>